<dbReference type="Pfam" id="PF08240">
    <property type="entry name" value="ADH_N"/>
    <property type="match status" value="1"/>
</dbReference>
<keyword evidence="4" id="KW-0479">Metal-binding</keyword>
<keyword evidence="5" id="KW-0862">Zinc</keyword>
<evidence type="ECO:0000256" key="4">
    <source>
        <dbReference type="ARBA" id="ARBA00022723"/>
    </source>
</evidence>
<keyword evidence="7" id="KW-0520">NAD</keyword>
<dbReference type="Gene3D" id="3.40.50.720">
    <property type="entry name" value="NAD(P)-binding Rossmann-like Domain"/>
    <property type="match status" value="1"/>
</dbReference>
<feature type="domain" description="Alcohol dehydrogenase-like C-terminal" evidence="9">
    <location>
        <begin position="188"/>
        <end position="309"/>
    </location>
</feature>
<evidence type="ECO:0000256" key="7">
    <source>
        <dbReference type="ARBA" id="ARBA00023027"/>
    </source>
</evidence>
<dbReference type="Pfam" id="PF00107">
    <property type="entry name" value="ADH_zinc_N"/>
    <property type="match status" value="1"/>
</dbReference>
<evidence type="ECO:0000256" key="8">
    <source>
        <dbReference type="SAM" id="MobiDB-lite"/>
    </source>
</evidence>
<dbReference type="NCBIfam" id="TIGR03366">
    <property type="entry name" value="HpnZ_proposed"/>
    <property type="match status" value="1"/>
</dbReference>
<feature type="domain" description="Alcohol dehydrogenase-like N-terminal" evidence="10">
    <location>
        <begin position="27"/>
        <end position="146"/>
    </location>
</feature>
<evidence type="ECO:0000259" key="9">
    <source>
        <dbReference type="Pfam" id="PF00107"/>
    </source>
</evidence>
<dbReference type="Gene3D" id="3.90.180.10">
    <property type="entry name" value="Medium-chain alcohol dehydrogenases, catalytic domain"/>
    <property type="match status" value="1"/>
</dbReference>
<feature type="region of interest" description="Disordered" evidence="8">
    <location>
        <begin position="219"/>
        <end position="239"/>
    </location>
</feature>
<dbReference type="PANTHER" id="PTHR42940:SF3">
    <property type="entry name" value="ALCOHOL DEHYDROGENASE 1-RELATED"/>
    <property type="match status" value="1"/>
</dbReference>
<keyword evidence="12" id="KW-1185">Reference proteome</keyword>
<dbReference type="InterPro" id="IPR013154">
    <property type="entry name" value="ADH-like_N"/>
</dbReference>
<comment type="similarity">
    <text evidence="2">Belongs to the zinc-containing alcohol dehydrogenase family.</text>
</comment>
<gene>
    <name evidence="11" type="ORF">ACFFIO_16530</name>
</gene>
<organism evidence="11 12">
    <name type="scientific">Citricoccus parietis</name>
    <dbReference type="NCBI Taxonomy" id="592307"/>
    <lineage>
        <taxon>Bacteria</taxon>
        <taxon>Bacillati</taxon>
        <taxon>Actinomycetota</taxon>
        <taxon>Actinomycetes</taxon>
        <taxon>Micrococcales</taxon>
        <taxon>Micrococcaceae</taxon>
        <taxon>Citricoccus</taxon>
    </lineage>
</organism>
<dbReference type="InterPro" id="IPR011032">
    <property type="entry name" value="GroES-like_sf"/>
</dbReference>
<dbReference type="PANTHER" id="PTHR42940">
    <property type="entry name" value="ALCOHOL DEHYDROGENASE 1-RELATED"/>
    <property type="match status" value="1"/>
</dbReference>
<dbReference type="CDD" id="cd08231">
    <property type="entry name" value="MDR_TM0436_like"/>
    <property type="match status" value="1"/>
</dbReference>
<name>A0ABV6F9P3_9MICC</name>
<dbReference type="InterPro" id="IPR017743">
    <property type="entry name" value="ADH_phosphonate_catab-assoc"/>
</dbReference>
<dbReference type="InterPro" id="IPR036291">
    <property type="entry name" value="NAD(P)-bd_dom_sf"/>
</dbReference>
<evidence type="ECO:0000256" key="1">
    <source>
        <dbReference type="ARBA" id="ARBA00001947"/>
    </source>
</evidence>
<evidence type="ECO:0000256" key="6">
    <source>
        <dbReference type="ARBA" id="ARBA00023002"/>
    </source>
</evidence>
<dbReference type="EMBL" id="JBHLWH010000047">
    <property type="protein sequence ID" value="MFC0250116.1"/>
    <property type="molecule type" value="Genomic_DNA"/>
</dbReference>
<protein>
    <recommendedName>
        <fullName evidence="3">alcohol dehydrogenase</fullName>
        <ecNumber evidence="3">1.1.1.1</ecNumber>
    </recommendedName>
</protein>
<reference evidence="11 12" key="1">
    <citation type="submission" date="2024-09" db="EMBL/GenBank/DDBJ databases">
        <authorList>
            <person name="Sun Q."/>
            <person name="Mori K."/>
        </authorList>
    </citation>
    <scope>NUCLEOTIDE SEQUENCE [LARGE SCALE GENOMIC DNA]</scope>
    <source>
        <strain evidence="11 12">CCM 7609</strain>
    </source>
</reference>
<comment type="cofactor">
    <cofactor evidence="1">
        <name>Zn(2+)</name>
        <dbReference type="ChEBI" id="CHEBI:29105"/>
    </cofactor>
</comment>
<dbReference type="SUPFAM" id="SSF50129">
    <property type="entry name" value="GroES-like"/>
    <property type="match status" value="1"/>
</dbReference>
<evidence type="ECO:0000256" key="2">
    <source>
        <dbReference type="ARBA" id="ARBA00008072"/>
    </source>
</evidence>
<dbReference type="Proteomes" id="UP001589766">
    <property type="component" value="Unassembled WGS sequence"/>
</dbReference>
<dbReference type="EC" id="1.1.1.1" evidence="3"/>
<proteinExistence type="inferred from homology"/>
<sequence length="349" mass="36055">MRGAATAVLWRGGAEFQSVQVPLPQPGPGETLVRLTAATVCGSDRHTVSGRRSSACPSVLGHEGVGVVLSTRGGHTVQGSPLHEGDRVVFGVTSSCGRCAPCLRGLTAKCTSVQKAGHEPFEGEWPLSGTYASHILLRSGQAVAKAPAVLQDGVAATAGCAVATVMAVLERAGELRGRRVLVNGVGMLGLVAVAAALDRGASEVVAVDPNADRRRLAEGLGAEARPPGSGSEPGNRGTVDVSLELSGARAGIQTCIEALGIGGTAVLAGSVAPVDAVEVDPEWMVRGWRTITGVHNYEPRHLQEAVDFLGAAGRTLPWEHLLDGPIAADQLAAEFRRTDVQRLRTVVTF</sequence>
<keyword evidence="6" id="KW-0560">Oxidoreductase</keyword>
<dbReference type="RefSeq" id="WP_378043546.1">
    <property type="nucleotide sequence ID" value="NZ_JBHLWH010000047.1"/>
</dbReference>
<comment type="caution">
    <text evidence="11">The sequence shown here is derived from an EMBL/GenBank/DDBJ whole genome shotgun (WGS) entry which is preliminary data.</text>
</comment>
<accession>A0ABV6F9P3</accession>
<evidence type="ECO:0000256" key="3">
    <source>
        <dbReference type="ARBA" id="ARBA00013190"/>
    </source>
</evidence>
<dbReference type="InterPro" id="IPR013149">
    <property type="entry name" value="ADH-like_C"/>
</dbReference>
<evidence type="ECO:0000313" key="11">
    <source>
        <dbReference type="EMBL" id="MFC0250116.1"/>
    </source>
</evidence>
<dbReference type="SUPFAM" id="SSF51735">
    <property type="entry name" value="NAD(P)-binding Rossmann-fold domains"/>
    <property type="match status" value="1"/>
</dbReference>
<evidence type="ECO:0000259" key="10">
    <source>
        <dbReference type="Pfam" id="PF08240"/>
    </source>
</evidence>
<evidence type="ECO:0000256" key="5">
    <source>
        <dbReference type="ARBA" id="ARBA00022833"/>
    </source>
</evidence>
<evidence type="ECO:0000313" key="12">
    <source>
        <dbReference type="Proteomes" id="UP001589766"/>
    </source>
</evidence>